<evidence type="ECO:0000256" key="6">
    <source>
        <dbReference type="PROSITE-ProRule" id="PRU00108"/>
    </source>
</evidence>
<dbReference type="SMART" id="SM00389">
    <property type="entry name" value="HOX"/>
    <property type="match status" value="1"/>
</dbReference>
<dbReference type="PROSITE" id="PS50071">
    <property type="entry name" value="HOMEOBOX_2"/>
    <property type="match status" value="1"/>
</dbReference>
<comment type="similarity">
    <text evidence="2">Belongs to the Abd-B homeobox family.</text>
</comment>
<accession>A0A419QA72</accession>
<organism evidence="8 9">
    <name type="scientific">Clonorchis sinensis</name>
    <name type="common">Chinese liver fluke</name>
    <dbReference type="NCBI Taxonomy" id="79923"/>
    <lineage>
        <taxon>Eukaryota</taxon>
        <taxon>Metazoa</taxon>
        <taxon>Spiralia</taxon>
        <taxon>Lophotrochozoa</taxon>
        <taxon>Platyhelminthes</taxon>
        <taxon>Trematoda</taxon>
        <taxon>Digenea</taxon>
        <taxon>Opisthorchiida</taxon>
        <taxon>Opisthorchiata</taxon>
        <taxon>Opisthorchiidae</taxon>
        <taxon>Clonorchis</taxon>
    </lineage>
</organism>
<dbReference type="InterPro" id="IPR020479">
    <property type="entry name" value="HD_metazoa"/>
</dbReference>
<proteinExistence type="inferred from homology"/>
<name>A0A419QA72_CLOSI</name>
<keyword evidence="5 6" id="KW-0539">Nucleus</keyword>
<gene>
    <name evidence="8" type="ORF">CSKR_103963</name>
</gene>
<evidence type="ECO:0000256" key="2">
    <source>
        <dbReference type="ARBA" id="ARBA00006317"/>
    </source>
</evidence>
<keyword evidence="4 6" id="KW-0371">Homeobox</keyword>
<dbReference type="SUPFAM" id="SSF46689">
    <property type="entry name" value="Homeodomain-like"/>
    <property type="match status" value="1"/>
</dbReference>
<dbReference type="InterPro" id="IPR001356">
    <property type="entry name" value="HD"/>
</dbReference>
<dbReference type="EMBL" id="NIRI02000056">
    <property type="protein sequence ID" value="KAG5445145.1"/>
    <property type="molecule type" value="Genomic_DNA"/>
</dbReference>
<protein>
    <submittedName>
        <fullName evidence="8">Homeobox protein Hox-D12</fullName>
    </submittedName>
</protein>
<comment type="subcellular location">
    <subcellularLocation>
        <location evidence="1 6 7">Nucleus</location>
    </subcellularLocation>
</comment>
<dbReference type="STRING" id="79923.A0A419QA72"/>
<reference evidence="8 9" key="2">
    <citation type="journal article" date="2021" name="Genomics">
        <title>High-quality reference genome for Clonorchis sinensis.</title>
        <authorList>
            <person name="Young N.D."/>
            <person name="Stroehlein A.J."/>
            <person name="Kinkar L."/>
            <person name="Wang T."/>
            <person name="Sohn W.M."/>
            <person name="Chang B.C.H."/>
            <person name="Kaur P."/>
            <person name="Weisz D."/>
            <person name="Dudchenko O."/>
            <person name="Aiden E.L."/>
            <person name="Korhonen P.K."/>
            <person name="Gasser R.B."/>
        </authorList>
    </citation>
    <scope>NUCLEOTIDE SEQUENCE [LARGE SCALE GENOMIC DNA]</scope>
    <source>
        <strain evidence="8">Cs-k2</strain>
    </source>
</reference>
<dbReference type="GO" id="GO:0005634">
    <property type="term" value="C:nucleus"/>
    <property type="evidence" value="ECO:0007669"/>
    <property type="project" value="UniProtKB-SubCell"/>
</dbReference>
<evidence type="ECO:0000256" key="1">
    <source>
        <dbReference type="ARBA" id="ARBA00004123"/>
    </source>
</evidence>
<dbReference type="InterPro" id="IPR017970">
    <property type="entry name" value="Homeobox_CS"/>
</dbReference>
<dbReference type="GO" id="GO:0003677">
    <property type="term" value="F:DNA binding"/>
    <property type="evidence" value="ECO:0007669"/>
    <property type="project" value="UniProtKB-UniRule"/>
</dbReference>
<feature type="DNA-binding region" description="Homeobox" evidence="6">
    <location>
        <begin position="272"/>
        <end position="331"/>
    </location>
</feature>
<dbReference type="GO" id="GO:0000981">
    <property type="term" value="F:DNA-binding transcription factor activity, RNA polymerase II-specific"/>
    <property type="evidence" value="ECO:0007669"/>
    <property type="project" value="InterPro"/>
</dbReference>
<evidence type="ECO:0000256" key="4">
    <source>
        <dbReference type="ARBA" id="ARBA00023155"/>
    </source>
</evidence>
<dbReference type="Gene3D" id="1.10.10.60">
    <property type="entry name" value="Homeodomain-like"/>
    <property type="match status" value="1"/>
</dbReference>
<dbReference type="InterPro" id="IPR046333">
    <property type="entry name" value="HXA10/ABDB-like"/>
</dbReference>
<dbReference type="PRINTS" id="PR00024">
    <property type="entry name" value="HOMEOBOX"/>
</dbReference>
<dbReference type="PANTHER" id="PTHR45874">
    <property type="entry name" value="HOMEOBOX PROTEIN ABDOMINAL-B"/>
    <property type="match status" value="1"/>
</dbReference>
<dbReference type="CDD" id="cd00086">
    <property type="entry name" value="homeodomain"/>
    <property type="match status" value="1"/>
</dbReference>
<evidence type="ECO:0000313" key="8">
    <source>
        <dbReference type="EMBL" id="KAG5445145.1"/>
    </source>
</evidence>
<sequence length="460" mass="52682">MFEQGNNRRLMPLQTSSQWEDVLRHRTSSDFRNSFYHTDTTFLHPKTLGGPNHMLECYRTGQNTHNESVVLGEETSLRCTTLIPSCNRSKEITRPCCNRDFRLELTSVSNGRLYRQVKSPNPFTRPKFANQVNPCLMTSGTSVLHRGEPPWKVNDTMDPMQLNFKVPDYATQSNDAESASWKLCSSTKYCETGERNSALEAVASHIVSESTKISSRLPDPTSMMPNLDRIRRDTANGLTLASTAFKYAVPPASFCYEPCCEDVQAQDVMPNNRKKRRPYTRFQTLALENEYIETSYITRQKRLEISSRLHLSERQVKVWFQNRRMKSKKLESRAKAGIIEIDNKDRKTPYLEVDAPTATELPRLREKIEIFENVNESHINNDQTERIATTNFPNFPGYPFKFSAAGLSQSIYKPTNHFHGDTWFLPANTTSPLSNEDENRFVYGSSGKLHFPLGQTEGFA</sequence>
<dbReference type="OrthoDB" id="6159439at2759"/>
<dbReference type="AlphaFoldDB" id="A0A419QA72"/>
<evidence type="ECO:0000256" key="5">
    <source>
        <dbReference type="ARBA" id="ARBA00023242"/>
    </source>
</evidence>
<dbReference type="PROSITE" id="PS00027">
    <property type="entry name" value="HOMEOBOX_1"/>
    <property type="match status" value="1"/>
</dbReference>
<evidence type="ECO:0000256" key="7">
    <source>
        <dbReference type="RuleBase" id="RU000682"/>
    </source>
</evidence>
<dbReference type="Pfam" id="PF00046">
    <property type="entry name" value="Homeodomain"/>
    <property type="match status" value="1"/>
</dbReference>
<dbReference type="Proteomes" id="UP000286415">
    <property type="component" value="Unassembled WGS sequence"/>
</dbReference>
<dbReference type="InterPro" id="IPR009057">
    <property type="entry name" value="Homeodomain-like_sf"/>
</dbReference>
<evidence type="ECO:0000313" key="9">
    <source>
        <dbReference type="Proteomes" id="UP000286415"/>
    </source>
</evidence>
<comment type="caution">
    <text evidence="8">The sequence shown here is derived from an EMBL/GenBank/DDBJ whole genome shotgun (WGS) entry which is preliminary data.</text>
</comment>
<reference evidence="8 9" key="1">
    <citation type="journal article" date="2018" name="Biotechnol. Adv.">
        <title>Improved genomic resources and new bioinformatic workflow for the carcinogenic parasite Clonorchis sinensis: Biotechnological implications.</title>
        <authorList>
            <person name="Wang D."/>
            <person name="Korhonen P.K."/>
            <person name="Gasser R.B."/>
            <person name="Young N.D."/>
        </authorList>
    </citation>
    <scope>NUCLEOTIDE SEQUENCE [LARGE SCALE GENOMIC DNA]</scope>
    <source>
        <strain evidence="8">Cs-k2</strain>
    </source>
</reference>
<keyword evidence="3 6" id="KW-0238">DNA-binding</keyword>
<keyword evidence="9" id="KW-1185">Reference proteome</keyword>
<evidence type="ECO:0000256" key="3">
    <source>
        <dbReference type="ARBA" id="ARBA00023125"/>
    </source>
</evidence>
<dbReference type="InParanoid" id="A0A419QA72"/>